<dbReference type="InParanoid" id="A0A1B7MEN3"/>
<reference evidence="1 2" key="1">
    <citation type="submission" date="2016-06" db="EMBL/GenBank/DDBJ databases">
        <title>Comparative genomics of the ectomycorrhizal sister species Rhizopogon vinicolor and Rhizopogon vesiculosus (Basidiomycota: Boletales) reveals a divergence of the mating type B locus.</title>
        <authorList>
            <consortium name="DOE Joint Genome Institute"/>
            <person name="Mujic A.B."/>
            <person name="Kuo A."/>
            <person name="Tritt A."/>
            <person name="Lipzen A."/>
            <person name="Chen C."/>
            <person name="Johnson J."/>
            <person name="Sharma A."/>
            <person name="Barry K."/>
            <person name="Grigoriev I.V."/>
            <person name="Spatafora J.W."/>
        </authorList>
    </citation>
    <scope>NUCLEOTIDE SEQUENCE [LARGE SCALE GENOMIC DNA]</scope>
    <source>
        <strain evidence="1 2">AM-OR11-026</strain>
    </source>
</reference>
<organism evidence="1 2">
    <name type="scientific">Rhizopogon vinicolor AM-OR11-026</name>
    <dbReference type="NCBI Taxonomy" id="1314800"/>
    <lineage>
        <taxon>Eukaryota</taxon>
        <taxon>Fungi</taxon>
        <taxon>Dikarya</taxon>
        <taxon>Basidiomycota</taxon>
        <taxon>Agaricomycotina</taxon>
        <taxon>Agaricomycetes</taxon>
        <taxon>Agaricomycetidae</taxon>
        <taxon>Boletales</taxon>
        <taxon>Suillineae</taxon>
        <taxon>Rhizopogonaceae</taxon>
        <taxon>Rhizopogon</taxon>
    </lineage>
</organism>
<evidence type="ECO:0000313" key="1">
    <source>
        <dbReference type="EMBL" id="OAX31054.1"/>
    </source>
</evidence>
<accession>A0A1B7MEN3</accession>
<dbReference type="AlphaFoldDB" id="A0A1B7MEN3"/>
<dbReference type="Proteomes" id="UP000092154">
    <property type="component" value="Unassembled WGS sequence"/>
</dbReference>
<name>A0A1B7MEN3_9AGAM</name>
<evidence type="ECO:0000313" key="2">
    <source>
        <dbReference type="Proteomes" id="UP000092154"/>
    </source>
</evidence>
<dbReference type="EMBL" id="KV449627">
    <property type="protein sequence ID" value="OAX31054.1"/>
    <property type="molecule type" value="Genomic_DNA"/>
</dbReference>
<proteinExistence type="predicted"/>
<keyword evidence="2" id="KW-1185">Reference proteome</keyword>
<gene>
    <name evidence="1" type="ORF">K503DRAFT_806408</name>
</gene>
<protein>
    <submittedName>
        <fullName evidence="1">Uncharacterized protein</fullName>
    </submittedName>
</protein>
<sequence length="65" mass="7339">MVIAVPTGIKIWATVRVKEEFTEDHSAYFDAAMLEGQQPALKRIMRAQADAILYCWSKIDLKVIG</sequence>